<dbReference type="AlphaFoldDB" id="A0A9P5XDI8"/>
<evidence type="ECO:0000313" key="3">
    <source>
        <dbReference type="EMBL" id="KAF9449023.1"/>
    </source>
</evidence>
<evidence type="ECO:0000256" key="1">
    <source>
        <dbReference type="SAM" id="MobiDB-lite"/>
    </source>
</evidence>
<reference evidence="3" key="1">
    <citation type="submission" date="2020-11" db="EMBL/GenBank/DDBJ databases">
        <authorList>
            <consortium name="DOE Joint Genome Institute"/>
            <person name="Ahrendt S."/>
            <person name="Riley R."/>
            <person name="Andreopoulos W."/>
            <person name="Labutti K."/>
            <person name="Pangilinan J."/>
            <person name="Ruiz-Duenas F.J."/>
            <person name="Barrasa J.M."/>
            <person name="Sanchez-Garcia M."/>
            <person name="Camarero S."/>
            <person name="Miyauchi S."/>
            <person name="Serrano A."/>
            <person name="Linde D."/>
            <person name="Babiker R."/>
            <person name="Drula E."/>
            <person name="Ayuso-Fernandez I."/>
            <person name="Pacheco R."/>
            <person name="Padilla G."/>
            <person name="Ferreira P."/>
            <person name="Barriuso J."/>
            <person name="Kellner H."/>
            <person name="Castanera R."/>
            <person name="Alfaro M."/>
            <person name="Ramirez L."/>
            <person name="Pisabarro A.G."/>
            <person name="Kuo A."/>
            <person name="Tritt A."/>
            <person name="Lipzen A."/>
            <person name="He G."/>
            <person name="Yan M."/>
            <person name="Ng V."/>
            <person name="Cullen D."/>
            <person name="Martin F."/>
            <person name="Rosso M.-N."/>
            <person name="Henrissat B."/>
            <person name="Hibbett D."/>
            <person name="Martinez A.T."/>
            <person name="Grigoriev I.V."/>
        </authorList>
    </citation>
    <scope>NUCLEOTIDE SEQUENCE</scope>
    <source>
        <strain evidence="3">MF-IS2</strain>
    </source>
</reference>
<dbReference type="PANTHER" id="PTHR13246:SF1">
    <property type="entry name" value="CYTOSOLIC ENDO-BETA-N-ACETYLGLUCOSAMINIDASE"/>
    <property type="match status" value="1"/>
</dbReference>
<comment type="caution">
    <text evidence="3">The sequence shown here is derived from an EMBL/GenBank/DDBJ whole genome shotgun (WGS) entry which is preliminary data.</text>
</comment>
<organism evidence="3 4">
    <name type="scientific">Macrolepiota fuliginosa MF-IS2</name>
    <dbReference type="NCBI Taxonomy" id="1400762"/>
    <lineage>
        <taxon>Eukaryota</taxon>
        <taxon>Fungi</taxon>
        <taxon>Dikarya</taxon>
        <taxon>Basidiomycota</taxon>
        <taxon>Agaricomycotina</taxon>
        <taxon>Agaricomycetes</taxon>
        <taxon>Agaricomycetidae</taxon>
        <taxon>Agaricales</taxon>
        <taxon>Agaricineae</taxon>
        <taxon>Agaricaceae</taxon>
        <taxon>Macrolepiota</taxon>
    </lineage>
</organism>
<evidence type="ECO:0000313" key="4">
    <source>
        <dbReference type="Proteomes" id="UP000807342"/>
    </source>
</evidence>
<dbReference type="PANTHER" id="PTHR13246">
    <property type="entry name" value="ENDO BETA N-ACETYLGLUCOSAMINIDASE"/>
    <property type="match status" value="1"/>
</dbReference>
<feature type="domain" description="Cytosolic endo-beta-N-acetylglucosaminidase TIM barrel" evidence="2">
    <location>
        <begin position="67"/>
        <end position="407"/>
    </location>
</feature>
<dbReference type="OrthoDB" id="284473at2759"/>
<feature type="region of interest" description="Disordered" evidence="1">
    <location>
        <begin position="25"/>
        <end position="44"/>
    </location>
</feature>
<dbReference type="Gene3D" id="3.20.20.80">
    <property type="entry name" value="Glycosidases"/>
    <property type="match status" value="1"/>
</dbReference>
<gene>
    <name evidence="3" type="ORF">P691DRAFT_728693</name>
</gene>
<sequence>MPTTQLLPTPDLYFTTLDELDAYQTKPLSERPNPGRTTKWTPRKTLAQGSRGKLLVCHDYKGGYVEDPQGFTYTFNYWSLCDTFVYFSHHRVTIPPPGWVNAAHRQGSRMLGVLIFEGGSEAECLRLVVGQLPQSTTGSVVQSTVPSTLPVSPHYAVLLAELAAERGFDGYLLNFECYLQGGPEQTRALAAWISLLQSELIKRVGPHAETVWYDSVIFTGDLAWQDRLNSYNLPFFIPSTSFFSNYTWPTSYPNTTAQYYHSLDPNIVGLASNSKPKTLQDVHMGVDVWGRGSYGGGGFGSYQAIDYIAPDSLGLSVALFAQAWTWETQETNPGFTWDTWWQEERDLWVGSPDPNAVMPLPKNPKAKPDDIPGPFKPFSAFFPRLPPPDPIDVPFHTTFCPGVGRSWFVSGSPVTQFAVGWTDVDKQTAMGDLLWPFPELQWEADNEGTVPNVAVSVNMDDAWNGGTSITLNFTETEVKQDVAFRSFWAPIQTLTLTTQKSYTASIVYKVLPGAESLDLDFALSVRPLQDPTTGTTANAIISPDSITTTDVTNSWAKITIQFTLTDAPPTTVSVDSAIGLVITSVSNDTTIPFALALLLGQINVHATPSSTVDPNTPSILWADYQTITVSTTPSPKEPQPPSGDPHLNATPTTKDLTEITWHPATSLEQVGTITITSPDDPNCAWKPEPPLASEWFPGFVYFNIYAAAPDAAAQIQAQARTEQSVMNFAGNDSVMTWLGTSGADGAVGKGKLEFAFDRTQLPTELAGLTKLRIFVQGVLDTGEILDWAKCAYVDVNYST</sequence>
<dbReference type="GO" id="GO:0005829">
    <property type="term" value="C:cytosol"/>
    <property type="evidence" value="ECO:0007669"/>
    <property type="project" value="UniProtKB-SubCell"/>
</dbReference>
<feature type="region of interest" description="Disordered" evidence="1">
    <location>
        <begin position="630"/>
        <end position="652"/>
    </location>
</feature>
<evidence type="ECO:0000259" key="2">
    <source>
        <dbReference type="Pfam" id="PF03644"/>
    </source>
</evidence>
<keyword evidence="3" id="KW-0378">Hydrolase</keyword>
<keyword evidence="4" id="KW-1185">Reference proteome</keyword>
<dbReference type="InterPro" id="IPR032979">
    <property type="entry name" value="ENGase"/>
</dbReference>
<accession>A0A9P5XDI8</accession>
<protein>
    <submittedName>
        <fullName evidence="3">Glycoside hydrolase family 85 protein</fullName>
    </submittedName>
</protein>
<dbReference type="GO" id="GO:0033925">
    <property type="term" value="F:mannosyl-glycoprotein endo-beta-N-acetylglucosaminidase activity"/>
    <property type="evidence" value="ECO:0007669"/>
    <property type="project" value="UniProtKB-EC"/>
</dbReference>
<dbReference type="Gene3D" id="2.60.120.260">
    <property type="entry name" value="Galactose-binding domain-like"/>
    <property type="match status" value="1"/>
</dbReference>
<name>A0A9P5XDI8_9AGAR</name>
<dbReference type="Proteomes" id="UP000807342">
    <property type="component" value="Unassembled WGS sequence"/>
</dbReference>
<dbReference type="InterPro" id="IPR005201">
    <property type="entry name" value="TIM_ENGase"/>
</dbReference>
<dbReference type="Pfam" id="PF03644">
    <property type="entry name" value="Glyco_hydro_85"/>
    <property type="match status" value="1"/>
</dbReference>
<proteinExistence type="predicted"/>
<dbReference type="EMBL" id="MU151143">
    <property type="protein sequence ID" value="KAF9449023.1"/>
    <property type="molecule type" value="Genomic_DNA"/>
</dbReference>